<dbReference type="AlphaFoldDB" id="A0A0L8I9U3"/>
<proteinExistence type="predicted"/>
<feature type="compositionally biased region" description="Basic and acidic residues" evidence="1">
    <location>
        <begin position="37"/>
        <end position="46"/>
    </location>
</feature>
<sequence length="153" mass="18178">MAKKGQKLSKEKLSKKLQDHTKTELDKYNKLFNPQTHKQEKTKKPEGLTLAEIIQKKRMKKKKQYRAGLDPKKDIWNNIDALEKKVDYNLSVLACTNQMEKPYVDEEIWNQFTSLDFVQSMDKFLNNTMYDVHHHHHHHRLTSAFHASMGWTI</sequence>
<feature type="region of interest" description="Disordered" evidence="1">
    <location>
        <begin position="1"/>
        <end position="47"/>
    </location>
</feature>
<accession>A0A0L8I9U3</accession>
<dbReference type="EMBL" id="KQ416192">
    <property type="protein sequence ID" value="KOF98278.1"/>
    <property type="molecule type" value="Genomic_DNA"/>
</dbReference>
<reference evidence="2" key="1">
    <citation type="submission" date="2015-07" db="EMBL/GenBank/DDBJ databases">
        <title>MeaNS - Measles Nucleotide Surveillance Program.</title>
        <authorList>
            <person name="Tran T."/>
            <person name="Druce J."/>
        </authorList>
    </citation>
    <scope>NUCLEOTIDE SEQUENCE</scope>
    <source>
        <strain evidence="2">UCB-OBI-ISO-001</strain>
        <tissue evidence="2">Gonad</tissue>
    </source>
</reference>
<name>A0A0L8I9U3_OCTBM</name>
<evidence type="ECO:0000313" key="2">
    <source>
        <dbReference type="EMBL" id="KOF98278.1"/>
    </source>
</evidence>
<feature type="compositionally biased region" description="Basic and acidic residues" evidence="1">
    <location>
        <begin position="8"/>
        <end position="29"/>
    </location>
</feature>
<evidence type="ECO:0000256" key="1">
    <source>
        <dbReference type="SAM" id="MobiDB-lite"/>
    </source>
</evidence>
<gene>
    <name evidence="2" type="ORF">OCBIM_22026554mg</name>
</gene>
<protein>
    <submittedName>
        <fullName evidence="2">Uncharacterized protein</fullName>
    </submittedName>
</protein>
<organism evidence="2">
    <name type="scientific">Octopus bimaculoides</name>
    <name type="common">California two-spotted octopus</name>
    <dbReference type="NCBI Taxonomy" id="37653"/>
    <lineage>
        <taxon>Eukaryota</taxon>
        <taxon>Metazoa</taxon>
        <taxon>Spiralia</taxon>
        <taxon>Lophotrochozoa</taxon>
        <taxon>Mollusca</taxon>
        <taxon>Cephalopoda</taxon>
        <taxon>Coleoidea</taxon>
        <taxon>Octopodiformes</taxon>
        <taxon>Octopoda</taxon>
        <taxon>Incirrata</taxon>
        <taxon>Octopodidae</taxon>
        <taxon>Octopus</taxon>
    </lineage>
</organism>